<evidence type="ECO:0000256" key="3">
    <source>
        <dbReference type="ARBA" id="ARBA00023136"/>
    </source>
</evidence>
<proteinExistence type="predicted"/>
<evidence type="ECO:0000313" key="8">
    <source>
        <dbReference type="EMBL" id="RKG49044.1"/>
    </source>
</evidence>
<keyword evidence="3 5" id="KW-0472">Membrane</keyword>
<dbReference type="PANTHER" id="PTHR30329">
    <property type="entry name" value="STATOR ELEMENT OF FLAGELLAR MOTOR COMPLEX"/>
    <property type="match status" value="1"/>
</dbReference>
<evidence type="ECO:0000256" key="5">
    <source>
        <dbReference type="PROSITE-ProRule" id="PRU00473"/>
    </source>
</evidence>
<evidence type="ECO:0000259" key="7">
    <source>
        <dbReference type="PROSITE" id="PS51123"/>
    </source>
</evidence>
<evidence type="ECO:0000256" key="6">
    <source>
        <dbReference type="SAM" id="SignalP"/>
    </source>
</evidence>
<dbReference type="GO" id="GO:0009279">
    <property type="term" value="C:cell outer membrane"/>
    <property type="evidence" value="ECO:0007669"/>
    <property type="project" value="UniProtKB-SubCell"/>
</dbReference>
<dbReference type="EMBL" id="RAXZ01000027">
    <property type="protein sequence ID" value="RKG49044.1"/>
    <property type="molecule type" value="Genomic_DNA"/>
</dbReference>
<dbReference type="InterPro" id="IPR006665">
    <property type="entry name" value="OmpA-like"/>
</dbReference>
<feature type="signal peptide" evidence="6">
    <location>
        <begin position="1"/>
        <end position="24"/>
    </location>
</feature>
<dbReference type="InterPro" id="IPR007450">
    <property type="entry name" value="BamE_dom"/>
</dbReference>
<comment type="subcellular location">
    <subcellularLocation>
        <location evidence="1">Cell outer membrane</location>
    </subcellularLocation>
</comment>
<protein>
    <submittedName>
        <fullName evidence="8">Outer membrane protein assembly factor BamE</fullName>
    </submittedName>
</protein>
<evidence type="ECO:0000256" key="4">
    <source>
        <dbReference type="ARBA" id="ARBA00023237"/>
    </source>
</evidence>
<name>A0A3A8G288_9GAMM</name>
<dbReference type="PANTHER" id="PTHR30329:SF21">
    <property type="entry name" value="LIPOPROTEIN YIAD-RELATED"/>
    <property type="match status" value="1"/>
</dbReference>
<comment type="caution">
    <text evidence="8">The sequence shown here is derived from an EMBL/GenBank/DDBJ whole genome shotgun (WGS) entry which is preliminary data.</text>
</comment>
<reference evidence="8 9" key="1">
    <citation type="submission" date="2018-09" db="EMBL/GenBank/DDBJ databases">
        <title>The draft genome of Acinetobacter spp. strains.</title>
        <authorList>
            <person name="Qin J."/>
            <person name="Feng Y."/>
            <person name="Zong Z."/>
        </authorList>
    </citation>
    <scope>NUCLEOTIDE SEQUENCE [LARGE SCALE GENOMIC DNA]</scope>
    <source>
        <strain evidence="8 9">WCHAc060002</strain>
    </source>
</reference>
<dbReference type="SUPFAM" id="SSF103088">
    <property type="entry name" value="OmpA-like"/>
    <property type="match status" value="1"/>
</dbReference>
<dbReference type="Pfam" id="PF00691">
    <property type="entry name" value="OmpA"/>
    <property type="match status" value="1"/>
</dbReference>
<dbReference type="InterPro" id="IPR006664">
    <property type="entry name" value="OMP_bac"/>
</dbReference>
<dbReference type="PRINTS" id="PR01021">
    <property type="entry name" value="OMPADOMAIN"/>
</dbReference>
<dbReference type="PROSITE" id="PS51123">
    <property type="entry name" value="OMPA_2"/>
    <property type="match status" value="1"/>
</dbReference>
<dbReference type="Proteomes" id="UP000281084">
    <property type="component" value="Unassembled WGS sequence"/>
</dbReference>
<keyword evidence="2 6" id="KW-0732">Signal</keyword>
<evidence type="ECO:0000256" key="2">
    <source>
        <dbReference type="ARBA" id="ARBA00022729"/>
    </source>
</evidence>
<evidence type="ECO:0000313" key="9">
    <source>
        <dbReference type="Proteomes" id="UP000281084"/>
    </source>
</evidence>
<dbReference type="CDD" id="cd07185">
    <property type="entry name" value="OmpA_C-like"/>
    <property type="match status" value="1"/>
</dbReference>
<dbReference type="InterPro" id="IPR036737">
    <property type="entry name" value="OmpA-like_sf"/>
</dbReference>
<sequence>MKNVFKTIAGCAVLSASLCSTVYAAEQLNLTMADESIRFPDVKDSYLDQVHRFEYAQVQRLENGLTKDQIRYILGHPNFSEGLFFVREWNYVLDIRVPETKQYKRCQLRIDFDKQYLAKAYYWKGEACQGLAQYGANNEPADTTAFVSTGLDATKAQASVLFAFDRYNEPAINRDFSRVEEIAEAIQKSGSQQVRITGFADKLGNFSYNQALSAQRANTVAYLLTQKGIPVANIHIDANGSTRIYKECEGQSKTTAMVDCLAPNRRVNVSW</sequence>
<keyword evidence="4" id="KW-0998">Cell outer membrane</keyword>
<dbReference type="AlphaFoldDB" id="A0A3A8G288"/>
<gene>
    <name evidence="8" type="primary">bamE</name>
    <name evidence="8" type="ORF">D7V64_14340</name>
</gene>
<dbReference type="InterPro" id="IPR050330">
    <property type="entry name" value="Bact_OuterMem_StrucFunc"/>
</dbReference>
<feature type="chain" id="PRO_5017187767" evidence="6">
    <location>
        <begin position="25"/>
        <end position="271"/>
    </location>
</feature>
<organism evidence="8 9">
    <name type="scientific">Acinetobacter cumulans</name>
    <dbReference type="NCBI Taxonomy" id="2136182"/>
    <lineage>
        <taxon>Bacteria</taxon>
        <taxon>Pseudomonadati</taxon>
        <taxon>Pseudomonadota</taxon>
        <taxon>Gammaproteobacteria</taxon>
        <taxon>Moraxellales</taxon>
        <taxon>Moraxellaceae</taxon>
        <taxon>Acinetobacter</taxon>
    </lineage>
</organism>
<evidence type="ECO:0000256" key="1">
    <source>
        <dbReference type="ARBA" id="ARBA00004442"/>
    </source>
</evidence>
<dbReference type="NCBIfam" id="NF047726">
    <property type="entry name" value="AutTranAdhPGAsTpgA"/>
    <property type="match status" value="1"/>
</dbReference>
<feature type="domain" description="OmpA-like" evidence="7">
    <location>
        <begin position="149"/>
        <end position="271"/>
    </location>
</feature>
<dbReference type="RefSeq" id="WP_120368127.1">
    <property type="nucleotide sequence ID" value="NZ_RAXZ01000027.1"/>
</dbReference>
<dbReference type="Pfam" id="PF04355">
    <property type="entry name" value="BamE"/>
    <property type="match status" value="1"/>
</dbReference>
<dbReference type="Gene3D" id="3.30.1330.60">
    <property type="entry name" value="OmpA-like domain"/>
    <property type="match status" value="1"/>
</dbReference>
<dbReference type="Gene3D" id="3.30.1450.10">
    <property type="match status" value="1"/>
</dbReference>
<dbReference type="InterPro" id="IPR037873">
    <property type="entry name" value="BamE-like"/>
</dbReference>
<accession>A0A3A8G288</accession>